<dbReference type="Gene3D" id="2.40.10.10">
    <property type="entry name" value="Trypsin-like serine proteases"/>
    <property type="match status" value="2"/>
</dbReference>
<evidence type="ECO:0000313" key="3">
    <source>
        <dbReference type="EMBL" id="RFU83236.1"/>
    </source>
</evidence>
<feature type="chain" id="PRO_5016962248" evidence="2">
    <location>
        <begin position="29"/>
        <end position="290"/>
    </location>
</feature>
<keyword evidence="4" id="KW-1185">Reference proteome</keyword>
<dbReference type="PANTHER" id="PTHR15462">
    <property type="entry name" value="SERINE PROTEASE"/>
    <property type="match status" value="1"/>
</dbReference>
<evidence type="ECO:0000313" key="4">
    <source>
        <dbReference type="Proteomes" id="UP000263094"/>
    </source>
</evidence>
<dbReference type="AlphaFoldDB" id="A0A372LX56"/>
<dbReference type="InterPro" id="IPR009003">
    <property type="entry name" value="Peptidase_S1_PA"/>
</dbReference>
<keyword evidence="1 2" id="KW-0732">Signal</keyword>
<protein>
    <submittedName>
        <fullName evidence="3">Peptidase</fullName>
    </submittedName>
</protein>
<dbReference type="RefSeq" id="WP_128559067.1">
    <property type="nucleotide sequence ID" value="NZ_QUAK01000214.1"/>
</dbReference>
<accession>A0A372LX56</accession>
<organism evidence="3 4">
    <name type="scientific">Streptomyces triticagri</name>
    <dbReference type="NCBI Taxonomy" id="2293568"/>
    <lineage>
        <taxon>Bacteria</taxon>
        <taxon>Bacillati</taxon>
        <taxon>Actinomycetota</taxon>
        <taxon>Actinomycetes</taxon>
        <taxon>Kitasatosporales</taxon>
        <taxon>Streptomycetaceae</taxon>
        <taxon>Streptomyces</taxon>
    </lineage>
</organism>
<comment type="caution">
    <text evidence="3">The sequence shown here is derived from an EMBL/GenBank/DDBJ whole genome shotgun (WGS) entry which is preliminary data.</text>
</comment>
<dbReference type="InterPro" id="IPR050966">
    <property type="entry name" value="Glutamyl_endopeptidase"/>
</dbReference>
<dbReference type="Proteomes" id="UP000263094">
    <property type="component" value="Unassembled WGS sequence"/>
</dbReference>
<dbReference type="SUPFAM" id="SSF50494">
    <property type="entry name" value="Trypsin-like serine proteases"/>
    <property type="match status" value="1"/>
</dbReference>
<evidence type="ECO:0000256" key="2">
    <source>
        <dbReference type="SAM" id="SignalP"/>
    </source>
</evidence>
<evidence type="ECO:0000256" key="1">
    <source>
        <dbReference type="ARBA" id="ARBA00022729"/>
    </source>
</evidence>
<dbReference type="InterPro" id="IPR043504">
    <property type="entry name" value="Peptidase_S1_PA_chymotrypsin"/>
</dbReference>
<sequence length="290" mass="30094">MRLRASGPCALVLVAAVGLVPAGGAAHAADPVSTVTYGEADRAEALAYWTTDRMRKVGAAIDEGRTPAGQKQWTGARMAPVGRLFFVDEKGNDSWCTATSVPGENGSTAVTAGHCVQLPASPGNVHSSMVFVPGYSEGRQPHGAYAVRAFTMPRSWEQDDQGDVAAVVLDPREGRRLADAVGTLPVAFTDKPGGEVTLFGYPGTSPQRGEQLLFCTATARASEDHGQEVGCGMGGGASGGPWLSGFDRAEGRGTVVGMTSYGDSATESRTTSAEVLGPLARQVYDRAQGM</sequence>
<feature type="signal peptide" evidence="2">
    <location>
        <begin position="1"/>
        <end position="28"/>
    </location>
</feature>
<name>A0A372LX56_9ACTN</name>
<reference evidence="3 4" key="1">
    <citation type="submission" date="2018-08" db="EMBL/GenBank/DDBJ databases">
        <title>Isolation, diversity and antifungal activity of Actinobacteria from wheat.</title>
        <authorList>
            <person name="Han C."/>
        </authorList>
    </citation>
    <scope>NUCLEOTIDE SEQUENCE [LARGE SCALE GENOMIC DNA]</scope>
    <source>
        <strain evidence="3 4">NEAU-YY421</strain>
    </source>
</reference>
<gene>
    <name evidence="3" type="ORF">DY218_28825</name>
</gene>
<proteinExistence type="predicted"/>
<dbReference type="EMBL" id="QUAK01000214">
    <property type="protein sequence ID" value="RFU83236.1"/>
    <property type="molecule type" value="Genomic_DNA"/>
</dbReference>
<dbReference type="OrthoDB" id="5121599at2"/>